<evidence type="ECO:0008006" key="3">
    <source>
        <dbReference type="Google" id="ProtNLM"/>
    </source>
</evidence>
<evidence type="ECO:0000313" key="1">
    <source>
        <dbReference type="EMBL" id="AMW06541.1"/>
    </source>
</evidence>
<dbReference type="OrthoDB" id="638836at2"/>
<name>A0A143BQ03_9BACT</name>
<dbReference type="AlphaFoldDB" id="A0A143BQ03"/>
<keyword evidence="2" id="KW-1185">Reference proteome</keyword>
<proteinExistence type="predicted"/>
<dbReference type="SUPFAM" id="SSF56935">
    <property type="entry name" value="Porins"/>
    <property type="match status" value="1"/>
</dbReference>
<dbReference type="Proteomes" id="UP000076404">
    <property type="component" value="Chromosome"/>
</dbReference>
<evidence type="ECO:0000313" key="2">
    <source>
        <dbReference type="Proteomes" id="UP000076404"/>
    </source>
</evidence>
<accession>A0A143BQ03</accession>
<organism evidence="1 2">
    <name type="scientific">Gemmatimonas phototrophica</name>
    <dbReference type="NCBI Taxonomy" id="1379270"/>
    <lineage>
        <taxon>Bacteria</taxon>
        <taxon>Pseudomonadati</taxon>
        <taxon>Gemmatimonadota</taxon>
        <taxon>Gemmatimonadia</taxon>
        <taxon>Gemmatimonadales</taxon>
        <taxon>Gemmatimonadaceae</taxon>
        <taxon>Gemmatimonas</taxon>
    </lineage>
</organism>
<protein>
    <recommendedName>
        <fullName evidence="3">Porin</fullName>
    </recommendedName>
</protein>
<dbReference type="eggNOG" id="ENOG502Z848">
    <property type="taxonomic scope" value="Bacteria"/>
</dbReference>
<reference evidence="1 2" key="1">
    <citation type="journal article" date="2014" name="Proc. Natl. Acad. Sci. U.S.A.">
        <title>Functional type 2 photosynthetic reaction centers found in the rare bacterial phylum Gemmatimonadetes.</title>
        <authorList>
            <person name="Zeng Y."/>
            <person name="Feng F."/>
            <person name="Medova H."/>
            <person name="Dean J."/>
            <person name="Koblizek M."/>
        </authorList>
    </citation>
    <scope>NUCLEOTIDE SEQUENCE [LARGE SCALE GENOMIC DNA]</scope>
    <source>
        <strain evidence="1 2">AP64</strain>
    </source>
</reference>
<dbReference type="EMBL" id="CP011454">
    <property type="protein sequence ID" value="AMW06541.1"/>
    <property type="molecule type" value="Genomic_DNA"/>
</dbReference>
<dbReference type="STRING" id="1379270.GEMMAAP_04190"/>
<sequence>MLAALNPLGAQSTTDSAGVSQRTLDIQYLRPQDQRGINMFETPKVAGAAYNGFKVQWGAAFAQQFQGLTHKNTADSVFQGATAAVPGNAGAAAVANRNRLQRIGNGFNNAVANAYMHAQLAKGIRIQLTSYLSARHHNETWVKDGFIQIDDTPIDLPILNSIMKYTTIKIGHFEVNYGDFHFKRSDNGQVLYNPLVGNAIMDAFTTEVGAEAIFQKSGFLAVAALTNGEVRGQILRASDRSPAFMGKLGFDKQLNADVRTRLTASYRNQGSAANNTLYSGDRAGSRYYYVLENYVSTEAANFTSGNINPAFTDKGNSVMVNPFLKVKGAEFFGMYEVAKGRAAPNTNPTREVKQYMAEGTYRFLKGDKLFLAARWNQVTGDLGGLNNNITVTRANAGGGWFILPTLLLKGELVTQKYEGFARTDIRNGGQFRGFMLEAATSF</sequence>
<reference evidence="1 2" key="2">
    <citation type="journal article" date="2016" name="Environ. Microbiol. Rep.">
        <title>Metagenomic evidence for the presence of phototrophic Gemmatimonadetes bacteria in diverse environments.</title>
        <authorList>
            <person name="Zeng Y."/>
            <person name="Baumbach J."/>
            <person name="Barbosa E.G."/>
            <person name="Azevedo V."/>
            <person name="Zhang C."/>
            <person name="Koblizek M."/>
        </authorList>
    </citation>
    <scope>NUCLEOTIDE SEQUENCE [LARGE SCALE GENOMIC DNA]</scope>
    <source>
        <strain evidence="1 2">AP64</strain>
    </source>
</reference>
<dbReference type="KEGG" id="gph:GEMMAAP_04190"/>
<gene>
    <name evidence="1" type="ORF">GEMMAAP_04190</name>
</gene>